<evidence type="ECO:0000256" key="1">
    <source>
        <dbReference type="SAM" id="MobiDB-lite"/>
    </source>
</evidence>
<feature type="non-terminal residue" evidence="2">
    <location>
        <position position="107"/>
    </location>
</feature>
<feature type="region of interest" description="Disordered" evidence="1">
    <location>
        <begin position="1"/>
        <end position="25"/>
    </location>
</feature>
<gene>
    <name evidence="2" type="ORF">METZ01_LOCUS502055</name>
</gene>
<evidence type="ECO:0000313" key="2">
    <source>
        <dbReference type="EMBL" id="SVE49201.1"/>
    </source>
</evidence>
<name>A0A383DXJ6_9ZZZZ</name>
<dbReference type="EMBL" id="UINC01221032">
    <property type="protein sequence ID" value="SVE49201.1"/>
    <property type="molecule type" value="Genomic_DNA"/>
</dbReference>
<accession>A0A383DXJ6</accession>
<organism evidence="2">
    <name type="scientific">marine metagenome</name>
    <dbReference type="NCBI Taxonomy" id="408172"/>
    <lineage>
        <taxon>unclassified sequences</taxon>
        <taxon>metagenomes</taxon>
        <taxon>ecological metagenomes</taxon>
    </lineage>
</organism>
<protein>
    <submittedName>
        <fullName evidence="2">Uncharacterized protein</fullName>
    </submittedName>
</protein>
<proteinExistence type="predicted"/>
<dbReference type="AlphaFoldDB" id="A0A383DXJ6"/>
<reference evidence="2" key="1">
    <citation type="submission" date="2018-05" db="EMBL/GenBank/DDBJ databases">
        <authorList>
            <person name="Lanie J.A."/>
            <person name="Ng W.-L."/>
            <person name="Kazmierczak K.M."/>
            <person name="Andrzejewski T.M."/>
            <person name="Davidsen T.M."/>
            <person name="Wayne K.J."/>
            <person name="Tettelin H."/>
            <person name="Glass J.I."/>
            <person name="Rusch D."/>
            <person name="Podicherti R."/>
            <person name="Tsui H.-C.T."/>
            <person name="Winkler M.E."/>
        </authorList>
    </citation>
    <scope>NUCLEOTIDE SEQUENCE</scope>
</reference>
<sequence>MNGIRSLNAGAPNLRLTGDQTQRGSYVQRRRAQMAGGGIMGSNAGSMLVAPTADGSRPGYGWIGDAWDWTKEKVADIIPNEIKDNPLLTAALVGGSTKFLPEGMGQG</sequence>